<dbReference type="PANTHER" id="PTHR34216:SF3">
    <property type="entry name" value="POLY-BETA-1,6-N-ACETYL-D-GLUCOSAMINE N-DEACETYLASE"/>
    <property type="match status" value="1"/>
</dbReference>
<keyword evidence="5" id="KW-1185">Reference proteome</keyword>
<evidence type="ECO:0000313" key="4">
    <source>
        <dbReference type="EMBL" id="NOU72063.1"/>
    </source>
</evidence>
<reference evidence="4 5" key="1">
    <citation type="submission" date="2019-10" db="EMBL/GenBank/DDBJ databases">
        <title>Description of Paenibacillus terrestris sp. nov.</title>
        <authorList>
            <person name="Carlier A."/>
            <person name="Qi S."/>
        </authorList>
    </citation>
    <scope>NUCLEOTIDE SEQUENCE [LARGE SCALE GENOMIC DNA]</scope>
    <source>
        <strain evidence="4 5">LMG 31458</strain>
    </source>
</reference>
<feature type="domain" description="NodB homology" evidence="3">
    <location>
        <begin position="92"/>
        <end position="289"/>
    </location>
</feature>
<gene>
    <name evidence="4" type="ORF">GC098_11630</name>
</gene>
<name>A0ABX1XU67_9BACL</name>
<accession>A0ABX1XU67</accession>
<proteinExistence type="predicted"/>
<dbReference type="RefSeq" id="WP_171643372.1">
    <property type="nucleotide sequence ID" value="NZ_WHOA01000089.1"/>
</dbReference>
<dbReference type="Pfam" id="PF01522">
    <property type="entry name" value="Polysacc_deac_1"/>
    <property type="match status" value="1"/>
</dbReference>
<dbReference type="PANTHER" id="PTHR34216">
    <property type="match status" value="1"/>
</dbReference>
<dbReference type="EMBL" id="WHOA01000089">
    <property type="protein sequence ID" value="NOU72063.1"/>
    <property type="molecule type" value="Genomic_DNA"/>
</dbReference>
<dbReference type="Proteomes" id="UP000616779">
    <property type="component" value="Unassembled WGS sequence"/>
</dbReference>
<comment type="subcellular location">
    <subcellularLocation>
        <location evidence="1">Secreted</location>
    </subcellularLocation>
</comment>
<evidence type="ECO:0000259" key="3">
    <source>
        <dbReference type="PROSITE" id="PS51677"/>
    </source>
</evidence>
<dbReference type="PROSITE" id="PS51677">
    <property type="entry name" value="NODB"/>
    <property type="match status" value="1"/>
</dbReference>
<dbReference type="InterPro" id="IPR011330">
    <property type="entry name" value="Glyco_hydro/deAcase_b/a-brl"/>
</dbReference>
<dbReference type="InterPro" id="IPR002509">
    <property type="entry name" value="NODB_dom"/>
</dbReference>
<dbReference type="SUPFAM" id="SSF88713">
    <property type="entry name" value="Glycoside hydrolase/deacetylase"/>
    <property type="match status" value="1"/>
</dbReference>
<dbReference type="CDD" id="cd10918">
    <property type="entry name" value="CE4_NodB_like_5s_6s"/>
    <property type="match status" value="1"/>
</dbReference>
<sequence>MKIQLIGKSMLILLIAFMNFLPSLVRAKDVIYSNEVVVLVYHHIDDQVQGSVTISTKLFEKQLEAMQRKGYHFISMDEFKSFKSEGTSIPDNAVLVTFDDGYKSFYTNAFPILKKMRVPAVNFVITKDLDNPVGTLLPSLSREEIKKMRKEFAGIDFQCHSDGLHAMSNGKPMLTNKITQNGITETDDEFKQRVLNDTRTGLTKLIEVNGSKSVDSYAYPFGSYDDHTITYLQEAGIKFAFTTKPGITMKDTDPMQIPRINAGSPFIRPHSINNLIKQAMRHQIQPIQS</sequence>
<protein>
    <submittedName>
        <fullName evidence="4">Polysaccharide deacetylase family protein</fullName>
    </submittedName>
</protein>
<keyword evidence="2" id="KW-0732">Signal</keyword>
<dbReference type="InterPro" id="IPR051398">
    <property type="entry name" value="Polysacch_Deacetylase"/>
</dbReference>
<evidence type="ECO:0000256" key="2">
    <source>
        <dbReference type="ARBA" id="ARBA00022729"/>
    </source>
</evidence>
<comment type="caution">
    <text evidence="4">The sequence shown here is derived from an EMBL/GenBank/DDBJ whole genome shotgun (WGS) entry which is preliminary data.</text>
</comment>
<organism evidence="4 5">
    <name type="scientific">Paenibacillus phytorum</name>
    <dbReference type="NCBI Taxonomy" id="2654977"/>
    <lineage>
        <taxon>Bacteria</taxon>
        <taxon>Bacillati</taxon>
        <taxon>Bacillota</taxon>
        <taxon>Bacilli</taxon>
        <taxon>Bacillales</taxon>
        <taxon>Paenibacillaceae</taxon>
        <taxon>Paenibacillus</taxon>
    </lineage>
</organism>
<evidence type="ECO:0000256" key="1">
    <source>
        <dbReference type="ARBA" id="ARBA00004613"/>
    </source>
</evidence>
<dbReference type="Gene3D" id="3.20.20.370">
    <property type="entry name" value="Glycoside hydrolase/deacetylase"/>
    <property type="match status" value="1"/>
</dbReference>
<evidence type="ECO:0000313" key="5">
    <source>
        <dbReference type="Proteomes" id="UP000616779"/>
    </source>
</evidence>